<dbReference type="InterPro" id="IPR001227">
    <property type="entry name" value="Ac_transferase_dom_sf"/>
</dbReference>
<feature type="region of interest" description="C-terminal hotdog fold" evidence="10">
    <location>
        <begin position="1006"/>
        <end position="1146"/>
    </location>
</feature>
<dbReference type="Gene3D" id="1.10.1200.10">
    <property type="entry name" value="ACP-like"/>
    <property type="match status" value="2"/>
</dbReference>
<dbReference type="InterPro" id="IPR009081">
    <property type="entry name" value="PP-bd_ACP"/>
</dbReference>
<dbReference type="Gene3D" id="3.10.129.110">
    <property type="entry name" value="Polyketide synthase dehydratase"/>
    <property type="match status" value="2"/>
</dbReference>
<dbReference type="InterPro" id="IPR057326">
    <property type="entry name" value="KR_dom"/>
</dbReference>
<feature type="domain" description="Ketosynthase family 3 (KS3)" evidence="12">
    <location>
        <begin position="34"/>
        <end position="446"/>
    </location>
</feature>
<dbReference type="GO" id="GO:0004312">
    <property type="term" value="F:fatty acid synthase activity"/>
    <property type="evidence" value="ECO:0007669"/>
    <property type="project" value="TreeGrafter"/>
</dbReference>
<dbReference type="InterPro" id="IPR049551">
    <property type="entry name" value="PKS_DH_C"/>
</dbReference>
<dbReference type="Gene3D" id="3.40.366.10">
    <property type="entry name" value="Malonyl-Coenzyme A Acyl Carrier Protein, domain 2"/>
    <property type="match status" value="2"/>
</dbReference>
<dbReference type="InterPro" id="IPR042104">
    <property type="entry name" value="PKS_dehydratase_sf"/>
</dbReference>
<keyword evidence="7" id="KW-0045">Antibiotic biosynthesis</keyword>
<keyword evidence="3" id="KW-0596">Phosphopantetheine</keyword>
<dbReference type="InterPro" id="IPR036291">
    <property type="entry name" value="NAD(P)-bd_dom_sf"/>
</dbReference>
<dbReference type="InterPro" id="IPR020841">
    <property type="entry name" value="PKS_Beta-ketoAc_synthase_dom"/>
</dbReference>
<feature type="active site" description="Proton donor; for dehydratase activity" evidence="10">
    <location>
        <position position="1061"/>
    </location>
</feature>
<dbReference type="InterPro" id="IPR050091">
    <property type="entry name" value="PKS_NRPS_Biosynth_Enz"/>
</dbReference>
<feature type="domain" description="Ketosynthase family 3 (KS3)" evidence="12">
    <location>
        <begin position="1607"/>
        <end position="2017"/>
    </location>
</feature>
<evidence type="ECO:0000256" key="7">
    <source>
        <dbReference type="ARBA" id="ARBA00023194"/>
    </source>
</evidence>
<dbReference type="RefSeq" id="WP_121222368.1">
    <property type="nucleotide sequence ID" value="NZ_JBIUBA010000022.1"/>
</dbReference>
<dbReference type="Gene3D" id="3.30.70.3290">
    <property type="match status" value="2"/>
</dbReference>
<dbReference type="Pfam" id="PF00550">
    <property type="entry name" value="PP-binding"/>
    <property type="match status" value="2"/>
</dbReference>
<comment type="cofactor">
    <cofactor evidence="1">
        <name>pantetheine 4'-phosphate</name>
        <dbReference type="ChEBI" id="CHEBI:47942"/>
    </cofactor>
</comment>
<dbReference type="SMART" id="SM00827">
    <property type="entry name" value="PKS_AT"/>
    <property type="match status" value="2"/>
</dbReference>
<evidence type="ECO:0000256" key="6">
    <source>
        <dbReference type="ARBA" id="ARBA00022737"/>
    </source>
</evidence>
<dbReference type="InterPro" id="IPR016036">
    <property type="entry name" value="Malonyl_transacylase_ACP-bd"/>
</dbReference>
<dbReference type="InterPro" id="IPR014031">
    <property type="entry name" value="Ketoacyl_synth_C"/>
</dbReference>
<keyword evidence="8" id="KW-0511">Multifunctional enzyme</keyword>
<dbReference type="PROSITE" id="PS52004">
    <property type="entry name" value="KS3_2"/>
    <property type="match status" value="2"/>
</dbReference>
<evidence type="ECO:0000259" key="11">
    <source>
        <dbReference type="PROSITE" id="PS50075"/>
    </source>
</evidence>
<dbReference type="InterPro" id="IPR014030">
    <property type="entry name" value="Ketoacyl_synth_N"/>
</dbReference>
<dbReference type="Pfam" id="PF02801">
    <property type="entry name" value="Ketoacyl-synt_C"/>
    <property type="match status" value="2"/>
</dbReference>
<evidence type="ECO:0000256" key="4">
    <source>
        <dbReference type="ARBA" id="ARBA00022553"/>
    </source>
</evidence>
<dbReference type="InterPro" id="IPR016039">
    <property type="entry name" value="Thiolase-like"/>
</dbReference>
<dbReference type="FunFam" id="1.10.1200.10:FF:000007">
    <property type="entry name" value="Probable polyketide synthase pks17"/>
    <property type="match status" value="1"/>
</dbReference>
<keyword evidence="15" id="KW-1185">Reference proteome</keyword>
<evidence type="ECO:0000259" key="12">
    <source>
        <dbReference type="PROSITE" id="PS52004"/>
    </source>
</evidence>
<dbReference type="PROSITE" id="PS50075">
    <property type="entry name" value="CARRIER"/>
    <property type="match status" value="2"/>
</dbReference>
<keyword evidence="6" id="KW-0677">Repeat</keyword>
<dbReference type="Pfam" id="PF21089">
    <property type="entry name" value="PKS_DH_N"/>
    <property type="match status" value="2"/>
</dbReference>
<dbReference type="InterPro" id="IPR014043">
    <property type="entry name" value="Acyl_transferase_dom"/>
</dbReference>
<dbReference type="PROSITE" id="PS00606">
    <property type="entry name" value="KS3_1"/>
    <property type="match status" value="2"/>
</dbReference>
<evidence type="ECO:0000256" key="2">
    <source>
        <dbReference type="ARBA" id="ARBA00004792"/>
    </source>
</evidence>
<keyword evidence="5 14" id="KW-0808">Transferase</keyword>
<evidence type="ECO:0000313" key="14">
    <source>
        <dbReference type="EMBL" id="RKT70184.1"/>
    </source>
</evidence>
<dbReference type="InterPro" id="IPR036299">
    <property type="entry name" value="Polyketide_synth_docking_sf"/>
</dbReference>
<dbReference type="GO" id="GO:0031177">
    <property type="term" value="F:phosphopantetheine binding"/>
    <property type="evidence" value="ECO:0007669"/>
    <property type="project" value="InterPro"/>
</dbReference>
<evidence type="ECO:0000259" key="13">
    <source>
        <dbReference type="PROSITE" id="PS52019"/>
    </source>
</evidence>
<accession>A0A495XBF4</accession>
<dbReference type="SUPFAM" id="SSF53901">
    <property type="entry name" value="Thiolase-like"/>
    <property type="match status" value="2"/>
</dbReference>
<feature type="domain" description="PKS/mFAS DH" evidence="13">
    <location>
        <begin position="2448"/>
        <end position="2704"/>
    </location>
</feature>
<reference evidence="14 15" key="1">
    <citation type="submission" date="2018-10" db="EMBL/GenBank/DDBJ databases">
        <title>Sequencing the genomes of 1000 actinobacteria strains.</title>
        <authorList>
            <person name="Klenk H.-P."/>
        </authorList>
    </citation>
    <scope>NUCLEOTIDE SEQUENCE [LARGE SCALE GENOMIC DNA]</scope>
    <source>
        <strain evidence="14 15">DSM 43911</strain>
    </source>
</reference>
<feature type="domain" description="Carrier" evidence="11">
    <location>
        <begin position="1519"/>
        <end position="1594"/>
    </location>
</feature>
<gene>
    <name evidence="14" type="ORF">DFJ66_3436</name>
</gene>
<feature type="region of interest" description="N-terminal hotdog fold" evidence="10">
    <location>
        <begin position="874"/>
        <end position="996"/>
    </location>
</feature>
<feature type="region of interest" description="N-terminal hotdog fold" evidence="10">
    <location>
        <begin position="2448"/>
        <end position="2566"/>
    </location>
</feature>
<dbReference type="Pfam" id="PF08990">
    <property type="entry name" value="Docking"/>
    <property type="match status" value="1"/>
</dbReference>
<dbReference type="SMART" id="SM00826">
    <property type="entry name" value="PKS_DH"/>
    <property type="match status" value="2"/>
</dbReference>
<dbReference type="Pfam" id="PF22953">
    <property type="entry name" value="SpnB_Rossmann"/>
    <property type="match status" value="2"/>
</dbReference>
<evidence type="ECO:0000256" key="3">
    <source>
        <dbReference type="ARBA" id="ARBA00022450"/>
    </source>
</evidence>
<keyword evidence="4" id="KW-0597">Phosphoprotein</keyword>
<dbReference type="SMART" id="SM00823">
    <property type="entry name" value="PKS_PP"/>
    <property type="match status" value="2"/>
</dbReference>
<dbReference type="Gene3D" id="3.40.47.10">
    <property type="match status" value="2"/>
</dbReference>
<dbReference type="PROSITE" id="PS52019">
    <property type="entry name" value="PKS_MFAS_DH"/>
    <property type="match status" value="2"/>
</dbReference>
<feature type="domain" description="PKS/mFAS DH" evidence="13">
    <location>
        <begin position="874"/>
        <end position="1146"/>
    </location>
</feature>
<dbReference type="Pfam" id="PF00109">
    <property type="entry name" value="ketoacyl-synt"/>
    <property type="match status" value="2"/>
</dbReference>
<dbReference type="InterPro" id="IPR049552">
    <property type="entry name" value="PKS_DH_N"/>
</dbReference>
<dbReference type="InterPro" id="IPR036736">
    <property type="entry name" value="ACP-like_sf"/>
</dbReference>
<dbReference type="GO" id="GO:0004315">
    <property type="term" value="F:3-oxoacyl-[acyl-carrier-protein] synthase activity"/>
    <property type="evidence" value="ECO:0007669"/>
    <property type="project" value="InterPro"/>
</dbReference>
<dbReference type="InterPro" id="IPR006162">
    <property type="entry name" value="Ppantetheine_attach_site"/>
</dbReference>
<dbReference type="InterPro" id="IPR032821">
    <property type="entry name" value="PKS_assoc"/>
</dbReference>
<dbReference type="EMBL" id="RBXR01000001">
    <property type="protein sequence ID" value="RKT70184.1"/>
    <property type="molecule type" value="Genomic_DNA"/>
</dbReference>
<dbReference type="InterPro" id="IPR049900">
    <property type="entry name" value="PKS_mFAS_DH"/>
</dbReference>
<dbReference type="Pfam" id="PF00698">
    <property type="entry name" value="Acyl_transf_1"/>
    <property type="match status" value="2"/>
</dbReference>
<evidence type="ECO:0000313" key="15">
    <source>
        <dbReference type="Proteomes" id="UP000272729"/>
    </source>
</evidence>
<feature type="region of interest" description="C-terminal hotdog fold" evidence="10">
    <location>
        <begin position="2577"/>
        <end position="2704"/>
    </location>
</feature>
<keyword evidence="9" id="KW-0012">Acyltransferase</keyword>
<dbReference type="SMART" id="SM00822">
    <property type="entry name" value="PKS_KR"/>
    <property type="match status" value="2"/>
</dbReference>
<proteinExistence type="predicted"/>
<dbReference type="FunFam" id="3.40.47.10:FF:000019">
    <property type="entry name" value="Polyketide synthase type I"/>
    <property type="match status" value="2"/>
</dbReference>
<dbReference type="InterPro" id="IPR015083">
    <property type="entry name" value="NorB/c/GfsB-D-like_docking"/>
</dbReference>
<dbReference type="Pfam" id="PF16197">
    <property type="entry name" value="KAsynt_C_assoc"/>
    <property type="match status" value="2"/>
</dbReference>
<dbReference type="PANTHER" id="PTHR43775:SF51">
    <property type="entry name" value="INACTIVE PHENOLPHTHIOCEROL SYNTHESIS POLYKETIDE SYNTHASE TYPE I PKS1-RELATED"/>
    <property type="match status" value="1"/>
</dbReference>
<dbReference type="SUPFAM" id="SSF55048">
    <property type="entry name" value="Probable ACP-binding domain of malonyl-CoA ACP transacylase"/>
    <property type="match status" value="2"/>
</dbReference>
<dbReference type="InterPro" id="IPR055123">
    <property type="entry name" value="SpnB-like_Rossmann"/>
</dbReference>
<sequence>MSNNEDKLLDYLKRTTSELRDARRRLREAEEAAREPIAIVGMACRFPGGVRTPEDLWDLVAGGRDAVTGFPGDRGWDVADLYDPTPGTPGKSSTREGGFLHDAAEFDADFFEISPREALAMDPQQRLLLEVSWEALERAGLLPASLKGSATGVFAGMMYHDYAGNNSTGAIASGRVAYALGLEGPTMTVDTACSSSLVALHLAVRALRSGECSLALAGGVTVMATPETFVEFSRQRGLSPDGRCKSFAGAADGVGWAEGVGMLVVERLSDAVRNGHRVLAVVRGSAVNQDGASNGLTAPNGPSQQRVIRAALADADLSTSDVDAVEAHGTGTTLGDPIEAQALLATYGQGRSEERPLWLGSVKSNIGHTQAAAGVAGVMKVVLAMRHGVLPRTLHVDEPSPKVDWSAGAVSLLTSPVEWPAGERPRRAAVSSFGISGTNAHVVLEEPAAVEPVEAAEVPAVVPWVFSGRTPAALRDQITRSAGLNGSVVDVGFSLATSRTAFDHRAVKVGRNREELLADDGVTDVVTPGKVAFLFTGQGSQRLGMGRELHQFPVFAEAFAEACAALDPHLPKPLAEVLDTDELHHTGYTQPALFAFETALHRLFVSWGVRPDYLAGHSIGELAAAHAAGVFSLDDAARLVAARGRLMQALPAGGAMLAVQATEDQVADLLSDHIAVAAINARNSLVLSGTREAVETAAETLRGHKTKRLTVSHAFHSPLMEPMLDDLRKVAENITHHEPSVPLISTVTGEPVTPTPDYWVRQARAAVRFADAVDTLRANGVRTFLEVGPDAALTAMVDSDDVVPTTRRERDEAVTAVTALGRLHTRGVAVDWPAFFPGATRVDLPTYAFQHERYWAENAQTTGATRLGLADADHPLLGAAVALPDFDGVVYSGRLSTGTHPWLADHVVAGAALVPGAALVELVVHAADAVGCAAVEELTTVAPLVLPEGEGVQLRVRVGEPDAAGRRTAEVHSRAERAETWTTHAVGTVSPTATTPTPVEWPPTNAEQLPVDYTPLAALGFEYGPVFQGVTALWRRGEDFFAEVTLPAPDTGFALHPALLDATLHAPLLAGTVGTPWDDGDGGRRPPAVPFTWHDVALHATGATTLRVHLAPTATGWTLTATDPTGTPVVSVGTLETRPLDLRPTHYDSLYRVQWTPATGSPTDHPVHRVPAGGEVHEVLHQTLETLQEFLAGADGTLVVQTQGAVALPGEDVDPASAAVWGMVRSAQAEAPGRIVLVDGEVLLVPDEPQIVVRNGVAHVGRLARVPMSDAEPLNFRDGAVLLTGASGALGGVIARHLVERHGVRELVLMSRSGAPELAAELGAESVACDVADRDGITQVLSSRKWSAVVHVAGVLDDGLIDSLTPERVDTVLRPKVDAAQLLHELTESPLILFSSASGTFGNAGQASYSAANAYLDALATHRRVQGLPALSLAWGLWDGGMAGELTTAEKQRLSRAGIKPLPVEDGLRLFDAALTCDEATLVPIGLDLANIDGPLYRGLVRPKARRAVATGADLADKDRLLALVRATVAAVLGHQDAEAVDPGRAFTELGFDSVAALDLRNQLATATGLRLPATLTFDYPNTRAVAEFLAGTTTPKEPTQAKQRNDEPIAIVGMACRFPGDVRTPDDLWRLVAEGRDAITGFPTDRGWNLADVYDPTRGLPGKSYTREGGFLHDAADFDADFFGISPREALTMDPQQRLLLETSWEAFEHAGIDPAALRGSDTGVFAGMMYHDYEGNASTGAVASGRVAYTFGLEGPTLTVDTACSSSLVALHLAAQALRNGECSLALAGGVSVMATPETYVGFSRQLGLSPDGRCRSFAGAADGVGFAEGVGVLVVERLSDARRNGHRVLAVVRGSAVNQDGASNGLTAPNGPSQQRVIRAALADAGLRPSDVDVVEAHGTGTTLGDPIEAQAILATYGQDRETPLWLGSVKSNIGHTQAAAGVAGVMKVVLALRHDLLPRTLHVDEPSPKVDWAEGAVSLLTEPVPWQRNGHPRRAAVSSFGISGTNAHVVIEEADAEPSTPTPDLPVTPVVLSARTDEALDAVARQLKDFLTTRDVRIQDVARSLAGRTRLERAAVVVATDRDELLTALDGVTGEAATPGRLAVLFSGQGAQRPGMGRQLRVFPVFAKAFDEVCAAFDQHLDRPLQEVVDTEDLHRTGYTQPALFAFEVALFRLVESWGVTPDYLAGHSIGELAAAHVAGVFSLADAARLVAARGRLMQALPAGGAMVAVEATETEVVPLLTDDVAIAAVNGPTAVVVSGAEEAVQRVVDQLPGRRTKRLTVSHAFHSPLMDPMLDEFRAVAASISYAEPTIPVVSTVDGWVVDLAKPDYWVRQVRAAVRFADAVQSLRDSGTTTFLEVGPDAVLTAMADGFVPTSRRNRDEVRTVVEALGRLHVQGRAVDWDAYFGGGTPIELPTYPFQRKRFWLESTSGADPSGLGQTGADHPLLGAAVALPDSDGVLFTGRLSLDAHPWLGDHDVFGTVLVPGTALVDLALSAGASVGCEVLDELTLHAPLVLPPTGGVAIQVVVGGDSEAGRTVRIYSRSDDWVLHADGVVTAADAGAGETFDWPPADATPLAVDYAALADRGYGYGPVFQGVRAAFRRGDEVFAEVSVDDVEGFELHPALLDAALHPAIPDDGPTRLPFAWSGVRLHASGASVLRVRLTPTGDDRLALAAVDPAGRPVLSVDSLTTRPVSADQLVTRSHHDSLYRLEWVPAAGAPTDLPVHRVSAGDVRAVLHETLAVLQKFLSSDEGTLVVRTEGAVALAGEDVDPTSAAVWGMVRSAQAEAPGRIVLVDGEVLLVPGEPQVVVRDGVAHVGRLARVPVSDAQPMSFGDGAVLLTGASGALGGVIARHLVDRYGVRDLVLMSRSGAPELAAELGAVSVACDAADRGGVQRVLAEHRVSAVVHVAGVLDDGLIGSLTPERVDKVLRPKVDAAQVLHELTDGPLILFSSASGTFGNAGQASYSAANAYLDALAVQRRKQGRPAVSLAWGLWDGGMAGELTAAEKQRLSRAGVRPLSVEDGLRLFDAALTCGDATLVPIGLELATVDGPLYRGLRGATRTRRVAASTADLGAQLAGLSETDRRDALLKLVRTTTATVLGHDSADAVPAERAFTDLGFDSLAALELRNQLTAATGLRLPATLTFDRPHARAVAELLHDKLFGETGGGLREDEVRRVLATIPLGRLRDAGLLDSLLELGGVKLAADEPDDGPEGSIDDMDADALINLALADLGDVTTETGS</sequence>
<dbReference type="SUPFAM" id="SSF47336">
    <property type="entry name" value="ACP-like"/>
    <property type="match status" value="2"/>
</dbReference>
<dbReference type="GO" id="GO:0033068">
    <property type="term" value="P:macrolide biosynthetic process"/>
    <property type="evidence" value="ECO:0007669"/>
    <property type="project" value="UniProtKB-ARBA"/>
</dbReference>
<dbReference type="CDD" id="cd08956">
    <property type="entry name" value="KR_3_FAS_SDR_x"/>
    <property type="match status" value="2"/>
</dbReference>
<evidence type="ECO:0000256" key="5">
    <source>
        <dbReference type="ARBA" id="ARBA00022679"/>
    </source>
</evidence>
<dbReference type="InterPro" id="IPR020806">
    <property type="entry name" value="PKS_PP-bd"/>
</dbReference>
<evidence type="ECO:0000256" key="10">
    <source>
        <dbReference type="PROSITE-ProRule" id="PRU01363"/>
    </source>
</evidence>
<dbReference type="InterPro" id="IPR016035">
    <property type="entry name" value="Acyl_Trfase/lysoPLipase"/>
</dbReference>
<evidence type="ECO:0000256" key="8">
    <source>
        <dbReference type="ARBA" id="ARBA00023268"/>
    </source>
</evidence>
<dbReference type="Pfam" id="PF14765">
    <property type="entry name" value="PS-DH"/>
    <property type="match status" value="2"/>
</dbReference>
<dbReference type="SUPFAM" id="SSF52151">
    <property type="entry name" value="FabD/lysophospholipase-like"/>
    <property type="match status" value="2"/>
</dbReference>
<dbReference type="CDD" id="cd00833">
    <property type="entry name" value="PKS"/>
    <property type="match status" value="2"/>
</dbReference>
<dbReference type="OrthoDB" id="9778690at2"/>
<feature type="active site" description="Proton donor; for dehydratase activity" evidence="10">
    <location>
        <position position="2631"/>
    </location>
</feature>
<feature type="domain" description="Carrier" evidence="11">
    <location>
        <begin position="3091"/>
        <end position="3166"/>
    </location>
</feature>
<dbReference type="InterPro" id="IPR018201">
    <property type="entry name" value="Ketoacyl_synth_AS"/>
</dbReference>
<comment type="caution">
    <text evidence="14">The sequence shown here is derived from an EMBL/GenBank/DDBJ whole genome shotgun (WGS) entry which is preliminary data.</text>
</comment>
<dbReference type="SUPFAM" id="SSF101173">
    <property type="entry name" value="Docking domain B of the erythromycin polyketide synthase (DEBS)"/>
    <property type="match status" value="1"/>
</dbReference>
<dbReference type="PANTHER" id="PTHR43775">
    <property type="entry name" value="FATTY ACID SYNTHASE"/>
    <property type="match status" value="1"/>
</dbReference>
<dbReference type="InterPro" id="IPR020807">
    <property type="entry name" value="PKS_DH"/>
</dbReference>
<dbReference type="GO" id="GO:0006633">
    <property type="term" value="P:fatty acid biosynthetic process"/>
    <property type="evidence" value="ECO:0007669"/>
    <property type="project" value="InterPro"/>
</dbReference>
<organism evidence="14 15">
    <name type="scientific">Saccharothrix variisporea</name>
    <dbReference type="NCBI Taxonomy" id="543527"/>
    <lineage>
        <taxon>Bacteria</taxon>
        <taxon>Bacillati</taxon>
        <taxon>Actinomycetota</taxon>
        <taxon>Actinomycetes</taxon>
        <taxon>Pseudonocardiales</taxon>
        <taxon>Pseudonocardiaceae</taxon>
        <taxon>Saccharothrix</taxon>
    </lineage>
</organism>
<evidence type="ECO:0000256" key="1">
    <source>
        <dbReference type="ARBA" id="ARBA00001957"/>
    </source>
</evidence>
<dbReference type="Gene3D" id="3.40.50.720">
    <property type="entry name" value="NAD(P)-binding Rossmann-like Domain"/>
    <property type="match status" value="2"/>
</dbReference>
<dbReference type="Proteomes" id="UP000272729">
    <property type="component" value="Unassembled WGS sequence"/>
</dbReference>
<dbReference type="PROSITE" id="PS00012">
    <property type="entry name" value="PHOSPHOPANTETHEINE"/>
    <property type="match status" value="2"/>
</dbReference>
<comment type="pathway">
    <text evidence="2">Antibiotic biosynthesis.</text>
</comment>
<feature type="active site" description="Proton acceptor; for dehydratase activity" evidence="10">
    <location>
        <position position="2480"/>
    </location>
</feature>
<dbReference type="InterPro" id="IPR013968">
    <property type="entry name" value="PKS_KR"/>
</dbReference>
<feature type="active site" description="Proton acceptor; for dehydratase activity" evidence="10">
    <location>
        <position position="906"/>
    </location>
</feature>
<dbReference type="SUPFAM" id="SSF51735">
    <property type="entry name" value="NAD(P)-binding Rossmann-fold domains"/>
    <property type="match status" value="4"/>
</dbReference>
<dbReference type="SMART" id="SM00825">
    <property type="entry name" value="PKS_KS"/>
    <property type="match status" value="2"/>
</dbReference>
<dbReference type="SMART" id="SM01294">
    <property type="entry name" value="PKS_PP_betabranch"/>
    <property type="match status" value="1"/>
</dbReference>
<evidence type="ECO:0000256" key="9">
    <source>
        <dbReference type="ARBA" id="ARBA00023315"/>
    </source>
</evidence>
<dbReference type="Pfam" id="PF08659">
    <property type="entry name" value="KR"/>
    <property type="match status" value="2"/>
</dbReference>
<name>A0A495XBF4_9PSEU</name>
<protein>
    <submittedName>
        <fullName evidence="14">Acyl transferase domain-containing protein</fullName>
    </submittedName>
</protein>